<dbReference type="InterPro" id="IPR010499">
    <property type="entry name" value="AraC_E-bd"/>
</dbReference>
<comment type="caution">
    <text evidence="2">The sequence shown here is derived from an EMBL/GenBank/DDBJ whole genome shotgun (WGS) entry which is preliminary data.</text>
</comment>
<name>A0ABW9MXQ9_9FIRM</name>
<organism evidence="2 3">
    <name type="scientific">Anaerococcus cruorum</name>
    <dbReference type="NCBI Taxonomy" id="3115617"/>
    <lineage>
        <taxon>Bacteria</taxon>
        <taxon>Bacillati</taxon>
        <taxon>Bacillota</taxon>
        <taxon>Tissierellia</taxon>
        <taxon>Tissierellales</taxon>
        <taxon>Peptoniphilaceae</taxon>
        <taxon>Anaerococcus</taxon>
    </lineage>
</organism>
<evidence type="ECO:0000313" key="2">
    <source>
        <dbReference type="EMBL" id="MFO3716607.1"/>
    </source>
</evidence>
<keyword evidence="3" id="KW-1185">Reference proteome</keyword>
<dbReference type="EMBL" id="JBGMEH010000008">
    <property type="protein sequence ID" value="MFO3716607.1"/>
    <property type="molecule type" value="Genomic_DNA"/>
</dbReference>
<reference evidence="2 3" key="1">
    <citation type="journal article" date="2025" name="Anaerobe">
        <title>Description of Anaerococcus kampingiae sp. nov., Anaerococcus groningensis sp. nov., Anaerococcus martiniensis sp. nov., and Anaerococcus cruorum sp. nov., isolated from human clinical specimens.</title>
        <authorList>
            <person name="Boiten K.E."/>
            <person name="Meijer J."/>
            <person name="van Wezel E.M."/>
            <person name="Veloo A.C.M."/>
        </authorList>
    </citation>
    <scope>NUCLEOTIDE SEQUENCE [LARGE SCALE GENOMIC DNA]</scope>
    <source>
        <strain evidence="2 3">ENR1039</strain>
    </source>
</reference>
<dbReference type="Pfam" id="PF14526">
    <property type="entry name" value="Cass2"/>
    <property type="match status" value="1"/>
</dbReference>
<gene>
    <name evidence="2" type="ORF">ACCQ40_07535</name>
</gene>
<dbReference type="SUPFAM" id="SSF55136">
    <property type="entry name" value="Probable bacterial effector-binding domain"/>
    <property type="match status" value="1"/>
</dbReference>
<dbReference type="SMART" id="SM00871">
    <property type="entry name" value="AraC_E_bind"/>
    <property type="match status" value="1"/>
</dbReference>
<sequence>MQVNVDRKLAFKIAGKGFTIKNREDVSEIRSSFLKEYKNILKEHGAAYGLMEYNALEQNYNYFIGFEIADKDTINQNDFIVYEVEESDYLEVPVESLDGLKEGYIYTYKEYFPNKKYFHGLGPDIEFYQYDQDNDSIASAKLFICLRENPHA</sequence>
<dbReference type="RefSeq" id="WP_410033242.1">
    <property type="nucleotide sequence ID" value="NZ_JBGMEH010000008.1"/>
</dbReference>
<dbReference type="InterPro" id="IPR029441">
    <property type="entry name" value="Cass2"/>
</dbReference>
<dbReference type="Proteomes" id="UP001638015">
    <property type="component" value="Unassembled WGS sequence"/>
</dbReference>
<protein>
    <submittedName>
        <fullName evidence="2">GyrI-like domain-containing protein</fullName>
    </submittedName>
</protein>
<feature type="domain" description="AraC effector-binding" evidence="1">
    <location>
        <begin position="1"/>
        <end position="147"/>
    </location>
</feature>
<proteinExistence type="predicted"/>
<evidence type="ECO:0000259" key="1">
    <source>
        <dbReference type="SMART" id="SM00871"/>
    </source>
</evidence>
<evidence type="ECO:0000313" key="3">
    <source>
        <dbReference type="Proteomes" id="UP001638015"/>
    </source>
</evidence>
<accession>A0ABW9MXQ9</accession>
<dbReference type="InterPro" id="IPR011256">
    <property type="entry name" value="Reg_factor_effector_dom_sf"/>
</dbReference>
<dbReference type="Gene3D" id="3.20.80.10">
    <property type="entry name" value="Regulatory factor, effector binding domain"/>
    <property type="match status" value="1"/>
</dbReference>